<organism evidence="1 2">
    <name type="scientific">Aureibacillus halotolerans</name>
    <dbReference type="NCBI Taxonomy" id="1508390"/>
    <lineage>
        <taxon>Bacteria</taxon>
        <taxon>Bacillati</taxon>
        <taxon>Bacillota</taxon>
        <taxon>Bacilli</taxon>
        <taxon>Bacillales</taxon>
        <taxon>Bacillaceae</taxon>
        <taxon>Aureibacillus</taxon>
    </lineage>
</organism>
<gene>
    <name evidence="1" type="ORF">EV213_10338</name>
</gene>
<comment type="caution">
    <text evidence="1">The sequence shown here is derived from an EMBL/GenBank/DDBJ whole genome shotgun (WGS) entry which is preliminary data.</text>
</comment>
<evidence type="ECO:0000313" key="2">
    <source>
        <dbReference type="Proteomes" id="UP000295632"/>
    </source>
</evidence>
<reference evidence="1 2" key="1">
    <citation type="submission" date="2019-03" db="EMBL/GenBank/DDBJ databases">
        <title>Genomic Encyclopedia of Type Strains, Phase IV (KMG-IV): sequencing the most valuable type-strain genomes for metagenomic binning, comparative biology and taxonomic classification.</title>
        <authorList>
            <person name="Goeker M."/>
        </authorList>
    </citation>
    <scope>NUCLEOTIDE SEQUENCE [LARGE SCALE GENOMIC DNA]</scope>
    <source>
        <strain evidence="1 2">DSM 28697</strain>
    </source>
</reference>
<proteinExistence type="predicted"/>
<name>A0A4R6U5G9_9BACI</name>
<dbReference type="Pfam" id="PF10604">
    <property type="entry name" value="Polyketide_cyc2"/>
    <property type="match status" value="1"/>
</dbReference>
<evidence type="ECO:0000313" key="1">
    <source>
        <dbReference type="EMBL" id="TDQ41461.1"/>
    </source>
</evidence>
<dbReference type="Gene3D" id="3.30.530.20">
    <property type="match status" value="1"/>
</dbReference>
<dbReference type="EMBL" id="SNYJ01000003">
    <property type="protein sequence ID" value="TDQ41461.1"/>
    <property type="molecule type" value="Genomic_DNA"/>
</dbReference>
<protein>
    <submittedName>
        <fullName evidence="1">Polyketide cyclase/dehydrase/lipid transport protein</fullName>
    </submittedName>
</protein>
<accession>A0A4R6U5G9</accession>
<dbReference type="InterPro" id="IPR019587">
    <property type="entry name" value="Polyketide_cyclase/dehydratase"/>
</dbReference>
<keyword evidence="2" id="KW-1185">Reference proteome</keyword>
<dbReference type="Proteomes" id="UP000295632">
    <property type="component" value="Unassembled WGS sequence"/>
</dbReference>
<dbReference type="AlphaFoldDB" id="A0A4R6U5G9"/>
<sequence length="158" mass="17969">MNEFWGKRGMSIQFETKETFHVPKEKLYQGLLDLDSAQHWMQGLVRIERLDEGPVKVGSRWKETRKMMGQEATEVVKVTGLEHNQIHLYVDGSKGTSGKGEHFYTYSIKELGNSTEVTLRGEIKGMTGIAKLLSKLMAGTFRKICAKDLDGLKNYLEK</sequence>
<dbReference type="SUPFAM" id="SSF55961">
    <property type="entry name" value="Bet v1-like"/>
    <property type="match status" value="1"/>
</dbReference>
<dbReference type="InterPro" id="IPR023393">
    <property type="entry name" value="START-like_dom_sf"/>
</dbReference>